<feature type="signal peptide" evidence="9">
    <location>
        <begin position="1"/>
        <end position="36"/>
    </location>
</feature>
<dbReference type="Gene3D" id="1.10.287.130">
    <property type="match status" value="1"/>
</dbReference>
<organism evidence="13 14">
    <name type="scientific">Edaphobacter modestus</name>
    <dbReference type="NCBI Taxonomy" id="388466"/>
    <lineage>
        <taxon>Bacteria</taxon>
        <taxon>Pseudomonadati</taxon>
        <taxon>Acidobacteriota</taxon>
        <taxon>Terriglobia</taxon>
        <taxon>Terriglobales</taxon>
        <taxon>Acidobacteriaceae</taxon>
        <taxon>Edaphobacter</taxon>
    </lineage>
</organism>
<dbReference type="PRINTS" id="PR00344">
    <property type="entry name" value="BCTRLSENSOR"/>
</dbReference>
<keyword evidence="7" id="KW-0067">ATP-binding</keyword>
<evidence type="ECO:0000256" key="6">
    <source>
        <dbReference type="ARBA" id="ARBA00022777"/>
    </source>
</evidence>
<evidence type="ECO:0000313" key="14">
    <source>
        <dbReference type="Proteomes" id="UP000292958"/>
    </source>
</evidence>
<keyword evidence="9" id="KW-0732">Signal</keyword>
<reference evidence="13 14" key="1">
    <citation type="submission" date="2019-02" db="EMBL/GenBank/DDBJ databases">
        <title>Genomic Encyclopedia of Archaeal and Bacterial Type Strains, Phase II (KMG-II): from individual species to whole genera.</title>
        <authorList>
            <person name="Goeker M."/>
        </authorList>
    </citation>
    <scope>NUCLEOTIDE SEQUENCE [LARGE SCALE GENOMIC DNA]</scope>
    <source>
        <strain evidence="13 14">DSM 18101</strain>
    </source>
</reference>
<dbReference type="SUPFAM" id="SSF55785">
    <property type="entry name" value="PYP-like sensor domain (PAS domain)"/>
    <property type="match status" value="1"/>
</dbReference>
<dbReference type="Pfam" id="PF00512">
    <property type="entry name" value="HisKA"/>
    <property type="match status" value="1"/>
</dbReference>
<evidence type="ECO:0000259" key="10">
    <source>
        <dbReference type="PROSITE" id="PS50109"/>
    </source>
</evidence>
<dbReference type="FunFam" id="3.30.565.10:FF:000042">
    <property type="entry name" value="Two-component sensor histidine kinase KdpD"/>
    <property type="match status" value="1"/>
</dbReference>
<sequence>MRSLNIYREDGFGRRWLLRCAIAGLAAVCFAVSASALDPTRTVSQYIHDSWGTERGLPGGSITAIAQTSDGYLWIGTDKGLVRFDGLNFHQFERAHPDPMLIGPVRTLLVDASDHLWILLQNTIVFRYHNGNFELIRGWSENGTTAMARGTSGAVLLSSLAEGTVTHSDNRFRTLSSAALLTDATGVANSEAPDQRATPFSWFDRLAAPVVIAMAQTDDGKIWLGTERRGLFYLQEGRVSSALNGRVDTNINCLLPLQNSELWVGTAKGVLLWNGTEFTLAGVPSSLRNLAVLSILRDRDSNIWVGTSRGLFRYNANGVSLLSTHETTGPVAALFEDREGNIWIGSARGLDRLRDSAFVTYSLPNLKSQSMGPLHVDSGGRTWIAPVQGGLRWLKEGKSGVVTADGIANDVVYSITGTGEDDVWVGRQQGGLTHLRYSGNSFTAKTYTQADGLAQNRVYAVYRSRDGTVWSGTLSSGVSELKNGHFTNYTTTDGLAANTISSIVEGPDGTMWFGTPKGVSAMSQKGWRTYTGNDGLPSEDVNCLLQDSTRILWIGTAEGLAFLSDGHVHVPRGVPESLQAPIFGIEEDKNGWLWIATSDHVLRVPRDKLLSGVVKAVDVREYDQADGLESTEGVKRSRSVVSDSAGRIWFSLSRDVSVVNPSQINDSSVPALPHIEAITADNSTANLAAFVQIPPSPRRITFEYTGLSLVAPGRIRFRYFLEGFDSSWSQPVAAREAVYTNLGPGSYRFRLVASNSEGLWNGPETAIALNVASAYYQTYWFRLSCVAAFLAFFWGLHQLRVQQLRREERKLSEAIETIPAMAWIAGPDGAVQFVNRRWVEYTGLSQLGKTEEVGKIAIHPEDRDRIVRRMGASFASGEPFEEEMRFRRTDGEYRWFLSRAVPLRDKRGKVVKWYGAATDIQDRKRAEQLQTDLAHTNRISILGELVASISHELAQPITATTNNAKASLRWLQRDPPDLTEVRKGTERIIEAGTFASEIINRLRSLYKKDPPKRELVAINEVIGEMVLLLRGEANEYAVSVRTNLAADLPKITADRVQLQQVLMNLMLNGIEAMKETGGVLTVKTGPGEGDQVLISVSDTGAGLPAGRADEIFNAFFTTKPHGSGMGLAISRSIVEAHGGSLWATSHDGRGATFHFTLPTAVAEVSAAI</sequence>
<gene>
    <name evidence="13" type="ORF">BDD14_0103</name>
</gene>
<dbReference type="SMART" id="SM00091">
    <property type="entry name" value="PAS"/>
    <property type="match status" value="1"/>
</dbReference>
<comment type="caution">
    <text evidence="13">The sequence shown here is derived from an EMBL/GenBank/DDBJ whole genome shotgun (WGS) entry which is preliminary data.</text>
</comment>
<dbReference type="InterPro" id="IPR003661">
    <property type="entry name" value="HisK_dim/P_dom"/>
</dbReference>
<dbReference type="InterPro" id="IPR035965">
    <property type="entry name" value="PAS-like_dom_sf"/>
</dbReference>
<evidence type="ECO:0000256" key="9">
    <source>
        <dbReference type="SAM" id="SignalP"/>
    </source>
</evidence>
<dbReference type="GO" id="GO:0000155">
    <property type="term" value="F:phosphorelay sensor kinase activity"/>
    <property type="evidence" value="ECO:0007669"/>
    <property type="project" value="InterPro"/>
</dbReference>
<keyword evidence="4" id="KW-0808">Transferase</keyword>
<dbReference type="PROSITE" id="PS50109">
    <property type="entry name" value="HIS_KIN"/>
    <property type="match status" value="1"/>
</dbReference>
<accession>A0A4Q7YN62</accession>
<dbReference type="InterPro" id="IPR036890">
    <property type="entry name" value="HATPase_C_sf"/>
</dbReference>
<feature type="domain" description="PAC" evidence="12">
    <location>
        <begin position="880"/>
        <end position="932"/>
    </location>
</feature>
<dbReference type="GO" id="GO:0042802">
    <property type="term" value="F:identical protein binding"/>
    <property type="evidence" value="ECO:0007669"/>
    <property type="project" value="UniProtKB-ARBA"/>
</dbReference>
<dbReference type="InterPro" id="IPR013655">
    <property type="entry name" value="PAS_fold_3"/>
</dbReference>
<dbReference type="PANTHER" id="PTHR43547:SF2">
    <property type="entry name" value="HYBRID SIGNAL TRANSDUCTION HISTIDINE KINASE C"/>
    <property type="match status" value="1"/>
</dbReference>
<keyword evidence="8" id="KW-0902">Two-component regulatory system</keyword>
<dbReference type="Pfam" id="PF07494">
    <property type="entry name" value="Reg_prop"/>
    <property type="match status" value="5"/>
</dbReference>
<dbReference type="GO" id="GO:0005524">
    <property type="term" value="F:ATP binding"/>
    <property type="evidence" value="ECO:0007669"/>
    <property type="project" value="UniProtKB-KW"/>
</dbReference>
<dbReference type="SMART" id="SM00086">
    <property type="entry name" value="PAC"/>
    <property type="match status" value="1"/>
</dbReference>
<dbReference type="Pfam" id="PF07495">
    <property type="entry name" value="Y_Y_Y"/>
    <property type="match status" value="1"/>
</dbReference>
<evidence type="ECO:0000256" key="2">
    <source>
        <dbReference type="ARBA" id="ARBA00012438"/>
    </source>
</evidence>
<feature type="domain" description="PAS" evidence="11">
    <location>
        <begin position="807"/>
        <end position="877"/>
    </location>
</feature>
<dbReference type="InterPro" id="IPR004358">
    <property type="entry name" value="Sig_transdc_His_kin-like_C"/>
</dbReference>
<dbReference type="Proteomes" id="UP000292958">
    <property type="component" value="Unassembled WGS sequence"/>
</dbReference>
<dbReference type="InterPro" id="IPR015943">
    <property type="entry name" value="WD40/YVTN_repeat-like_dom_sf"/>
</dbReference>
<evidence type="ECO:0000313" key="13">
    <source>
        <dbReference type="EMBL" id="RZU38820.1"/>
    </source>
</evidence>
<dbReference type="FunFam" id="3.30.450.20:FF:000099">
    <property type="entry name" value="Sensory box sensor histidine kinase"/>
    <property type="match status" value="1"/>
</dbReference>
<evidence type="ECO:0000259" key="12">
    <source>
        <dbReference type="PROSITE" id="PS50113"/>
    </source>
</evidence>
<evidence type="ECO:0000259" key="11">
    <source>
        <dbReference type="PROSITE" id="PS50112"/>
    </source>
</evidence>
<dbReference type="CDD" id="cd00082">
    <property type="entry name" value="HisKA"/>
    <property type="match status" value="1"/>
</dbReference>
<protein>
    <recommendedName>
        <fullName evidence="2">histidine kinase</fullName>
        <ecNumber evidence="2">2.7.13.3</ecNumber>
    </recommendedName>
</protein>
<dbReference type="Gene3D" id="2.60.40.10">
    <property type="entry name" value="Immunoglobulins"/>
    <property type="match status" value="1"/>
</dbReference>
<dbReference type="SMART" id="SM00388">
    <property type="entry name" value="HisKA"/>
    <property type="match status" value="1"/>
</dbReference>
<dbReference type="SMART" id="SM00387">
    <property type="entry name" value="HATPase_c"/>
    <property type="match status" value="1"/>
</dbReference>
<feature type="domain" description="Histidine kinase" evidence="10">
    <location>
        <begin position="948"/>
        <end position="1161"/>
    </location>
</feature>
<dbReference type="EMBL" id="SHKW01000001">
    <property type="protein sequence ID" value="RZU38820.1"/>
    <property type="molecule type" value="Genomic_DNA"/>
</dbReference>
<name>A0A4Q7YN62_9BACT</name>
<dbReference type="SUPFAM" id="SSF55874">
    <property type="entry name" value="ATPase domain of HSP90 chaperone/DNA topoisomerase II/histidine kinase"/>
    <property type="match status" value="1"/>
</dbReference>
<dbReference type="InterPro" id="IPR013783">
    <property type="entry name" value="Ig-like_fold"/>
</dbReference>
<dbReference type="CDD" id="cd00130">
    <property type="entry name" value="PAS"/>
    <property type="match status" value="1"/>
</dbReference>
<evidence type="ECO:0000256" key="1">
    <source>
        <dbReference type="ARBA" id="ARBA00000085"/>
    </source>
</evidence>
<dbReference type="PROSITE" id="PS50112">
    <property type="entry name" value="PAS"/>
    <property type="match status" value="1"/>
</dbReference>
<keyword evidence="5" id="KW-0547">Nucleotide-binding</keyword>
<evidence type="ECO:0000256" key="5">
    <source>
        <dbReference type="ARBA" id="ARBA00022741"/>
    </source>
</evidence>
<evidence type="ECO:0000256" key="8">
    <source>
        <dbReference type="ARBA" id="ARBA00023012"/>
    </source>
</evidence>
<dbReference type="AlphaFoldDB" id="A0A4Q7YN62"/>
<evidence type="ECO:0000256" key="4">
    <source>
        <dbReference type="ARBA" id="ARBA00022679"/>
    </source>
</evidence>
<dbReference type="NCBIfam" id="TIGR00229">
    <property type="entry name" value="sensory_box"/>
    <property type="match status" value="1"/>
</dbReference>
<dbReference type="EC" id="2.7.13.3" evidence="2"/>
<dbReference type="Gene3D" id="2.130.10.10">
    <property type="entry name" value="YVTN repeat-like/Quinoprotein amine dehydrogenase"/>
    <property type="match status" value="3"/>
</dbReference>
<keyword evidence="6" id="KW-0418">Kinase</keyword>
<dbReference type="InterPro" id="IPR011123">
    <property type="entry name" value="Y_Y_Y"/>
</dbReference>
<keyword evidence="14" id="KW-1185">Reference proteome</keyword>
<dbReference type="InterPro" id="IPR011110">
    <property type="entry name" value="Reg_prop"/>
</dbReference>
<dbReference type="Gene3D" id="3.30.450.20">
    <property type="entry name" value="PAS domain"/>
    <property type="match status" value="1"/>
</dbReference>
<feature type="chain" id="PRO_5020763138" description="histidine kinase" evidence="9">
    <location>
        <begin position="37"/>
        <end position="1168"/>
    </location>
</feature>
<dbReference type="SUPFAM" id="SSF63829">
    <property type="entry name" value="Calcium-dependent phosphotriesterase"/>
    <property type="match status" value="3"/>
</dbReference>
<dbReference type="Gene3D" id="3.30.565.10">
    <property type="entry name" value="Histidine kinase-like ATPase, C-terminal domain"/>
    <property type="match status" value="1"/>
</dbReference>
<dbReference type="InterPro" id="IPR000014">
    <property type="entry name" value="PAS"/>
</dbReference>
<proteinExistence type="predicted"/>
<keyword evidence="3" id="KW-0597">Phosphoprotein</keyword>
<dbReference type="InterPro" id="IPR003594">
    <property type="entry name" value="HATPase_dom"/>
</dbReference>
<dbReference type="PANTHER" id="PTHR43547">
    <property type="entry name" value="TWO-COMPONENT HISTIDINE KINASE"/>
    <property type="match status" value="1"/>
</dbReference>
<evidence type="ECO:0000256" key="7">
    <source>
        <dbReference type="ARBA" id="ARBA00022840"/>
    </source>
</evidence>
<dbReference type="InterPro" id="IPR005467">
    <property type="entry name" value="His_kinase_dom"/>
</dbReference>
<dbReference type="InterPro" id="IPR001610">
    <property type="entry name" value="PAC"/>
</dbReference>
<dbReference type="Pfam" id="PF08447">
    <property type="entry name" value="PAS_3"/>
    <property type="match status" value="1"/>
</dbReference>
<dbReference type="PROSITE" id="PS50113">
    <property type="entry name" value="PAC"/>
    <property type="match status" value="1"/>
</dbReference>
<evidence type="ECO:0000256" key="3">
    <source>
        <dbReference type="ARBA" id="ARBA00022553"/>
    </source>
</evidence>
<dbReference type="InterPro" id="IPR000700">
    <property type="entry name" value="PAS-assoc_C"/>
</dbReference>
<dbReference type="InterPro" id="IPR036097">
    <property type="entry name" value="HisK_dim/P_sf"/>
</dbReference>
<dbReference type="Pfam" id="PF02518">
    <property type="entry name" value="HATPase_c"/>
    <property type="match status" value="1"/>
</dbReference>
<comment type="catalytic activity">
    <reaction evidence="1">
        <text>ATP + protein L-histidine = ADP + protein N-phospho-L-histidine.</text>
        <dbReference type="EC" id="2.7.13.3"/>
    </reaction>
</comment>
<dbReference type="SUPFAM" id="SSF47384">
    <property type="entry name" value="Homodimeric domain of signal transducing histidine kinase"/>
    <property type="match status" value="1"/>
</dbReference>